<dbReference type="InterPro" id="IPR038826">
    <property type="entry name" value="CCDC178"/>
</dbReference>
<dbReference type="AlphaFoldDB" id="A0ABD0N2C5"/>
<dbReference type="PANTHER" id="PTHR35088:SF1">
    <property type="entry name" value="COILED-COIL DOMAIN-CONTAINING PROTEIN 178"/>
    <property type="match status" value="1"/>
</dbReference>
<dbReference type="EMBL" id="JAMKFB020000024">
    <property type="protein sequence ID" value="KAL0156335.1"/>
    <property type="molecule type" value="Genomic_DNA"/>
</dbReference>
<sequence length="73" mass="8814">REACSADIAELTWQLKMRRDQLPQVRDRLTRTEVLNRRLKEDIDFMRKHGPLVHERLQLESEIMKQIRTAQSE</sequence>
<proteinExistence type="predicted"/>
<feature type="non-terminal residue" evidence="1">
    <location>
        <position position="1"/>
    </location>
</feature>
<dbReference type="Proteomes" id="UP001529510">
    <property type="component" value="Unassembled WGS sequence"/>
</dbReference>
<comment type="caution">
    <text evidence="1">The sequence shown here is derived from an EMBL/GenBank/DDBJ whole genome shotgun (WGS) entry which is preliminary data.</text>
</comment>
<evidence type="ECO:0000313" key="2">
    <source>
        <dbReference type="Proteomes" id="UP001529510"/>
    </source>
</evidence>
<dbReference type="PANTHER" id="PTHR35088">
    <property type="entry name" value="COILED-COIL DOMAIN-CONTAINING PROTEIN 178"/>
    <property type="match status" value="1"/>
</dbReference>
<feature type="non-terminal residue" evidence="1">
    <location>
        <position position="73"/>
    </location>
</feature>
<organism evidence="1 2">
    <name type="scientific">Cirrhinus mrigala</name>
    <name type="common">Mrigala</name>
    <dbReference type="NCBI Taxonomy" id="683832"/>
    <lineage>
        <taxon>Eukaryota</taxon>
        <taxon>Metazoa</taxon>
        <taxon>Chordata</taxon>
        <taxon>Craniata</taxon>
        <taxon>Vertebrata</taxon>
        <taxon>Euteleostomi</taxon>
        <taxon>Actinopterygii</taxon>
        <taxon>Neopterygii</taxon>
        <taxon>Teleostei</taxon>
        <taxon>Ostariophysi</taxon>
        <taxon>Cypriniformes</taxon>
        <taxon>Cyprinidae</taxon>
        <taxon>Labeoninae</taxon>
        <taxon>Labeonini</taxon>
        <taxon>Cirrhinus</taxon>
    </lineage>
</organism>
<protein>
    <submittedName>
        <fullName evidence="1">Uncharacterized protein</fullName>
    </submittedName>
</protein>
<accession>A0ABD0N2C5</accession>
<keyword evidence="2" id="KW-1185">Reference proteome</keyword>
<gene>
    <name evidence="1" type="ORF">M9458_047581</name>
</gene>
<reference evidence="1 2" key="1">
    <citation type="submission" date="2024-05" db="EMBL/GenBank/DDBJ databases">
        <title>Genome sequencing and assembly of Indian major carp, Cirrhinus mrigala (Hamilton, 1822).</title>
        <authorList>
            <person name="Mohindra V."/>
            <person name="Chowdhury L.M."/>
            <person name="Lal K."/>
            <person name="Jena J.K."/>
        </authorList>
    </citation>
    <scope>NUCLEOTIDE SEQUENCE [LARGE SCALE GENOMIC DNA]</scope>
    <source>
        <strain evidence="1">CM1030</strain>
        <tissue evidence="1">Blood</tissue>
    </source>
</reference>
<evidence type="ECO:0000313" key="1">
    <source>
        <dbReference type="EMBL" id="KAL0156335.1"/>
    </source>
</evidence>
<name>A0ABD0N2C5_CIRMR</name>